<organism evidence="1 2">
    <name type="scientific">Blumeria graminis f. sp. triticale</name>
    <dbReference type="NCBI Taxonomy" id="1689686"/>
    <lineage>
        <taxon>Eukaryota</taxon>
        <taxon>Fungi</taxon>
        <taxon>Dikarya</taxon>
        <taxon>Ascomycota</taxon>
        <taxon>Pezizomycotina</taxon>
        <taxon>Leotiomycetes</taxon>
        <taxon>Erysiphales</taxon>
        <taxon>Erysiphaceae</taxon>
        <taxon>Blumeria</taxon>
    </lineage>
</organism>
<evidence type="ECO:0000313" key="1">
    <source>
        <dbReference type="EMBL" id="CAD6504991.1"/>
    </source>
</evidence>
<reference evidence="1" key="1">
    <citation type="submission" date="2020-10" db="EMBL/GenBank/DDBJ databases">
        <authorList>
            <person name="Muller C M."/>
        </authorList>
    </citation>
    <scope>NUCLEOTIDE SEQUENCE</scope>
    <source>
        <strain evidence="1">THUN-12</strain>
    </source>
</reference>
<accession>A0A9W4D6I2</accession>
<evidence type="ECO:0000313" key="2">
    <source>
        <dbReference type="Proteomes" id="UP000683417"/>
    </source>
</evidence>
<sequence>MDISCTVLCPTGVFPQFQFLLAIRQTSF</sequence>
<dbReference type="EMBL" id="CAJHIT010000009">
    <property type="protein sequence ID" value="CAD6504991.1"/>
    <property type="molecule type" value="Genomic_DNA"/>
</dbReference>
<protein>
    <submittedName>
        <fullName evidence="1">BgTH12-00490</fullName>
    </submittedName>
</protein>
<comment type="caution">
    <text evidence="1">The sequence shown here is derived from an EMBL/GenBank/DDBJ whole genome shotgun (WGS) entry which is preliminary data.</text>
</comment>
<dbReference type="Proteomes" id="UP000683417">
    <property type="component" value="Unassembled WGS sequence"/>
</dbReference>
<gene>
    <name evidence="1" type="ORF">BGTH12_LOCUS6349</name>
</gene>
<dbReference type="AlphaFoldDB" id="A0A9W4D6I2"/>
<proteinExistence type="predicted"/>
<name>A0A9W4D6I2_BLUGR</name>